<gene>
    <name evidence="2" type="ORF">E3N88_44610</name>
</gene>
<protein>
    <submittedName>
        <fullName evidence="2">Uncharacterized protein</fullName>
    </submittedName>
</protein>
<comment type="caution">
    <text evidence="2">The sequence shown here is derived from an EMBL/GenBank/DDBJ whole genome shotgun (WGS) entry which is preliminary data.</text>
</comment>
<evidence type="ECO:0000313" key="2">
    <source>
        <dbReference type="EMBL" id="KAD0215468.1"/>
    </source>
</evidence>
<dbReference type="EMBL" id="SZYD01001866">
    <property type="protein sequence ID" value="KAD0215468.1"/>
    <property type="molecule type" value="Genomic_DNA"/>
</dbReference>
<feature type="region of interest" description="Disordered" evidence="1">
    <location>
        <begin position="53"/>
        <end position="86"/>
    </location>
</feature>
<sequence length="182" mass="20380">MSIKTKEDSRFDVHSRRLSNEMSVHFCSTEVYYGGAPVAVPFKWESQPGTPRVRFHEKPLPPLTPPPSFLFNPPRTPNSKSMSKPKGGILHAVIPRLITFTGKNHNSPVSSTSSESSSLFSNSSYSDSSSSHYTPNNNRRNQRKSFEHQDWFGSPVSTLCFCIRRAVTPKSTRSRSGESQNC</sequence>
<dbReference type="OrthoDB" id="1741718at2759"/>
<dbReference type="PANTHER" id="PTHR33257:SF46">
    <property type="entry name" value="OVATE FAMILY PROTEIN"/>
    <property type="match status" value="1"/>
</dbReference>
<dbReference type="AlphaFoldDB" id="A0A5N6LBT7"/>
<feature type="region of interest" description="Disordered" evidence="1">
    <location>
        <begin position="101"/>
        <end position="141"/>
    </location>
</feature>
<organism evidence="2 3">
    <name type="scientific">Mikania micrantha</name>
    <name type="common">bitter vine</name>
    <dbReference type="NCBI Taxonomy" id="192012"/>
    <lineage>
        <taxon>Eukaryota</taxon>
        <taxon>Viridiplantae</taxon>
        <taxon>Streptophyta</taxon>
        <taxon>Embryophyta</taxon>
        <taxon>Tracheophyta</taxon>
        <taxon>Spermatophyta</taxon>
        <taxon>Magnoliopsida</taxon>
        <taxon>eudicotyledons</taxon>
        <taxon>Gunneridae</taxon>
        <taxon>Pentapetalae</taxon>
        <taxon>asterids</taxon>
        <taxon>campanulids</taxon>
        <taxon>Asterales</taxon>
        <taxon>Asteraceae</taxon>
        <taxon>Asteroideae</taxon>
        <taxon>Heliantheae alliance</taxon>
        <taxon>Eupatorieae</taxon>
        <taxon>Mikania</taxon>
    </lineage>
</organism>
<reference evidence="2 3" key="1">
    <citation type="submission" date="2019-05" db="EMBL/GenBank/DDBJ databases">
        <title>Mikania micrantha, genome provides insights into the molecular mechanism of rapid growth.</title>
        <authorList>
            <person name="Liu B."/>
        </authorList>
    </citation>
    <scope>NUCLEOTIDE SEQUENCE [LARGE SCALE GENOMIC DNA]</scope>
    <source>
        <strain evidence="2">NLD-2019</strain>
        <tissue evidence="2">Leaf</tissue>
    </source>
</reference>
<dbReference type="Proteomes" id="UP000326396">
    <property type="component" value="Unassembled WGS sequence"/>
</dbReference>
<name>A0A5N6LBT7_9ASTR</name>
<evidence type="ECO:0000256" key="1">
    <source>
        <dbReference type="SAM" id="MobiDB-lite"/>
    </source>
</evidence>
<feature type="compositionally biased region" description="Low complexity" evidence="1">
    <location>
        <begin position="107"/>
        <end position="131"/>
    </location>
</feature>
<accession>A0A5N6LBT7</accession>
<dbReference type="PANTHER" id="PTHR33257">
    <property type="entry name" value="OS05G0165500 PROTEIN"/>
    <property type="match status" value="1"/>
</dbReference>
<evidence type="ECO:0000313" key="3">
    <source>
        <dbReference type="Proteomes" id="UP000326396"/>
    </source>
</evidence>
<proteinExistence type="predicted"/>
<keyword evidence="3" id="KW-1185">Reference proteome</keyword>